<dbReference type="InterPro" id="IPR036259">
    <property type="entry name" value="MFS_trans_sf"/>
</dbReference>
<feature type="transmembrane region" description="Helical" evidence="2">
    <location>
        <begin position="167"/>
        <end position="189"/>
    </location>
</feature>
<dbReference type="PANTHER" id="PTHR11328:SF24">
    <property type="entry name" value="MAJOR FACILITATOR SUPERFAMILY (MFS) PROFILE DOMAIN-CONTAINING PROTEIN"/>
    <property type="match status" value="1"/>
</dbReference>
<keyword evidence="2" id="KW-0472">Membrane</keyword>
<feature type="transmembrane region" description="Helical" evidence="2">
    <location>
        <begin position="73"/>
        <end position="92"/>
    </location>
</feature>
<keyword evidence="2" id="KW-0812">Transmembrane</keyword>
<dbReference type="Pfam" id="PF13347">
    <property type="entry name" value="MFS_2"/>
    <property type="match status" value="2"/>
</dbReference>
<dbReference type="Gene3D" id="1.20.1250.20">
    <property type="entry name" value="MFS general substrate transporter like domains"/>
    <property type="match status" value="1"/>
</dbReference>
<evidence type="ECO:0000256" key="1">
    <source>
        <dbReference type="ARBA" id="ARBA00008335"/>
    </source>
</evidence>
<accession>A0ABQ6N0Z5</accession>
<proteinExistence type="inferred from homology"/>
<comment type="similarity">
    <text evidence="1">Belongs to the major facilitator superfamily.</text>
</comment>
<evidence type="ECO:0000256" key="2">
    <source>
        <dbReference type="SAM" id="Phobius"/>
    </source>
</evidence>
<feature type="transmembrane region" description="Helical" evidence="2">
    <location>
        <begin position="40"/>
        <end position="61"/>
    </location>
</feature>
<feature type="transmembrane region" description="Helical" evidence="2">
    <location>
        <begin position="201"/>
        <end position="219"/>
    </location>
</feature>
<dbReference type="EMBL" id="BRYB01000789">
    <property type="protein sequence ID" value="GMI37733.1"/>
    <property type="molecule type" value="Genomic_DNA"/>
</dbReference>
<feature type="transmembrane region" description="Helical" evidence="2">
    <location>
        <begin position="255"/>
        <end position="275"/>
    </location>
</feature>
<dbReference type="Proteomes" id="UP001165060">
    <property type="component" value="Unassembled WGS sequence"/>
</dbReference>
<evidence type="ECO:0000313" key="4">
    <source>
        <dbReference type="Proteomes" id="UP001165060"/>
    </source>
</evidence>
<gene>
    <name evidence="3" type="ORF">TeGR_g9660</name>
</gene>
<evidence type="ECO:0000313" key="3">
    <source>
        <dbReference type="EMBL" id="GMI37733.1"/>
    </source>
</evidence>
<keyword evidence="4" id="KW-1185">Reference proteome</keyword>
<feature type="transmembrane region" description="Helical" evidence="2">
    <location>
        <begin position="365"/>
        <end position="386"/>
    </location>
</feature>
<feature type="transmembrane region" description="Helical" evidence="2">
    <location>
        <begin position="231"/>
        <end position="249"/>
    </location>
</feature>
<name>A0ABQ6N0Z5_9STRA</name>
<dbReference type="SUPFAM" id="SSF103473">
    <property type="entry name" value="MFS general substrate transporter"/>
    <property type="match status" value="1"/>
</dbReference>
<feature type="transmembrane region" description="Helical" evidence="2">
    <location>
        <begin position="296"/>
        <end position="320"/>
    </location>
</feature>
<dbReference type="PANTHER" id="PTHR11328">
    <property type="entry name" value="MAJOR FACILITATOR SUPERFAMILY DOMAIN-CONTAINING PROTEIN"/>
    <property type="match status" value="1"/>
</dbReference>
<reference evidence="3 4" key="1">
    <citation type="journal article" date="2023" name="Commun. Biol.">
        <title>Genome analysis of Parmales, the sister group of diatoms, reveals the evolutionary specialization of diatoms from phago-mixotrophs to photoautotrophs.</title>
        <authorList>
            <person name="Ban H."/>
            <person name="Sato S."/>
            <person name="Yoshikawa S."/>
            <person name="Yamada K."/>
            <person name="Nakamura Y."/>
            <person name="Ichinomiya M."/>
            <person name="Sato N."/>
            <person name="Blanc-Mathieu R."/>
            <person name="Endo H."/>
            <person name="Kuwata A."/>
            <person name="Ogata H."/>
        </authorList>
    </citation>
    <scope>NUCLEOTIDE SEQUENCE [LARGE SCALE GENOMIC DNA]</scope>
</reference>
<dbReference type="InterPro" id="IPR039672">
    <property type="entry name" value="MFS_2"/>
</dbReference>
<organism evidence="3 4">
    <name type="scientific">Tetraparma gracilis</name>
    <dbReference type="NCBI Taxonomy" id="2962635"/>
    <lineage>
        <taxon>Eukaryota</taxon>
        <taxon>Sar</taxon>
        <taxon>Stramenopiles</taxon>
        <taxon>Ochrophyta</taxon>
        <taxon>Bolidophyceae</taxon>
        <taxon>Parmales</taxon>
        <taxon>Triparmaceae</taxon>
        <taxon>Tetraparma</taxon>
    </lineage>
</organism>
<comment type="caution">
    <text evidence="3">The sequence shown here is derived from an EMBL/GenBank/DDBJ whole genome shotgun (WGS) entry which is preliminary data.</text>
</comment>
<keyword evidence="2" id="KW-1133">Transmembrane helix</keyword>
<protein>
    <submittedName>
        <fullName evidence="3">Uncharacterized protein</fullName>
    </submittedName>
</protein>
<sequence length="454" mass="49957">MLCFCGVSFGVTCMNISVSALVPELTDDYDERTSLSSYRLAVGNVLGFCSLMVMTQMLSTYSAADKNAGFRDSASVVAAIMACLGLTCFVLIREKFVHKPQQEFVERPPVSTNSTPKKKKKKNEFFEMMEDDAADGTPTRQRKASSIVMDDHKFKDELKLVLDNKAFLWLSGIWLCGPTALFVLQSSLVLYCKYILGDETLITQIIIIVQGCSFASLPFWLKLSKAKGKRFTYNCAAAGLMVFTSMLTFNSNRALGYVCAAGIGCNLIVVYLIPYSMLPDCIEEDEYRTGRRREGIYVGFFGFMMKISVTLAMGFTNILLKIVGYKAPTETCGLMGEEEIIADEEEDGEEIGALPATQNFATRKVIRFLVGVGPACFFAIAMFCVAKYPITKEYHDDLLRKIEEKKKLGMSAEPGSVRVLRTRSSEDRAAAAAEGGGGISSTAVQLKFGDNATL</sequence>